<reference evidence="2 3" key="1">
    <citation type="submission" date="2020-01" db="EMBL/GenBank/DDBJ databases">
        <title>Draft Genome Sequence of Vibrio sp. strain OCN044, Isolated from a Healthy Coral at Palmyra Atoll.</title>
        <authorList>
            <person name="Videau P."/>
            <person name="Loughran R."/>
            <person name="Esquivel A."/>
            <person name="Deadmond M."/>
            <person name="Paddock B.E."/>
            <person name="Saw J.H."/>
            <person name="Ushijima B."/>
        </authorList>
    </citation>
    <scope>NUCLEOTIDE SEQUENCE [LARGE SCALE GENOMIC DNA]</scope>
    <source>
        <strain evidence="2 3">OCN044</strain>
    </source>
</reference>
<evidence type="ECO:0000313" key="3">
    <source>
        <dbReference type="Proteomes" id="UP000478571"/>
    </source>
</evidence>
<comment type="caution">
    <text evidence="2">The sequence shown here is derived from an EMBL/GenBank/DDBJ whole genome shotgun (WGS) entry which is preliminary data.</text>
</comment>
<dbReference type="RefSeq" id="WP_160933178.1">
    <property type="nucleotide sequence ID" value="NZ_WWEU01000017.1"/>
</dbReference>
<dbReference type="EMBL" id="WWEU01000017">
    <property type="protein sequence ID" value="MYM61635.1"/>
    <property type="molecule type" value="Genomic_DNA"/>
</dbReference>
<evidence type="ECO:0000256" key="1">
    <source>
        <dbReference type="SAM" id="MobiDB-lite"/>
    </source>
</evidence>
<dbReference type="Proteomes" id="UP000478571">
    <property type="component" value="Unassembled WGS sequence"/>
</dbReference>
<protein>
    <submittedName>
        <fullName evidence="2">Uncharacterized protein</fullName>
    </submittedName>
</protein>
<keyword evidence="3" id="KW-1185">Reference proteome</keyword>
<organism evidence="2 3">
    <name type="scientific">Vibrio tetraodonis subsp. pristinus</name>
    <dbReference type="NCBI Taxonomy" id="2695891"/>
    <lineage>
        <taxon>Bacteria</taxon>
        <taxon>Pseudomonadati</taxon>
        <taxon>Pseudomonadota</taxon>
        <taxon>Gammaproteobacteria</taxon>
        <taxon>Vibrionales</taxon>
        <taxon>Vibrionaceae</taxon>
        <taxon>Vibrio</taxon>
    </lineage>
</organism>
<dbReference type="AlphaFoldDB" id="A0A6L8M0K6"/>
<proteinExistence type="predicted"/>
<gene>
    <name evidence="2" type="ORF">GTG28_20755</name>
</gene>
<feature type="region of interest" description="Disordered" evidence="1">
    <location>
        <begin position="278"/>
        <end position="316"/>
    </location>
</feature>
<evidence type="ECO:0000313" key="2">
    <source>
        <dbReference type="EMBL" id="MYM61635.1"/>
    </source>
</evidence>
<sequence>MSSIEDRDIRAYLTDVGLQAELDFIANNQTLTISGLIIDADVLPDSRDPTKLTEPLNPAHAPFPVQVKSNDKALSVIVDIPANVGGFHINGLAFMAGDVLYAYARGIGDYKRVGTSGQNDVMRLEWEILTDNAPHITHTYDGNTHAAMLSDLDDLAAQTEADFVKKASEVSDSEIDSKSTASGKWVSVQRLWRAFTNLTTDSYDGTSSDKSLSQRGANALKNYVDQKISQLMGGLAPENLDTIVELGREISENESALANVTNELTKKADKVATERALAGKSSKGHTHAQYATHDDVTQQIETNGKGATGGINSDTGKRDETFFVNKKLASASFTIKADESAAHFGDLHIAEGAEISIEEGAELILL</sequence>
<accession>A0A6L8M0K6</accession>
<name>A0A6L8M0K6_9VIBR</name>